<keyword evidence="11" id="KW-1185">Reference proteome</keyword>
<keyword evidence="3" id="KW-0813">Transport</keyword>
<dbReference type="AlphaFoldDB" id="A0A239AQN9"/>
<reference evidence="10 11" key="1">
    <citation type="submission" date="2017-06" db="EMBL/GenBank/DDBJ databases">
        <authorList>
            <person name="Kim H.J."/>
            <person name="Triplett B.A."/>
        </authorList>
    </citation>
    <scope>NUCLEOTIDE SEQUENCE [LARGE SCALE GENOMIC DNA]</scope>
    <source>
        <strain evidence="10 11">CGMCC 4.1858</strain>
    </source>
</reference>
<dbReference type="GO" id="GO:0005886">
    <property type="term" value="C:plasma membrane"/>
    <property type="evidence" value="ECO:0007669"/>
    <property type="project" value="UniProtKB-SubCell"/>
</dbReference>
<dbReference type="InterPro" id="IPR020846">
    <property type="entry name" value="MFS_dom"/>
</dbReference>
<dbReference type="EMBL" id="FZOF01000002">
    <property type="protein sequence ID" value="SNR98026.1"/>
    <property type="molecule type" value="Genomic_DNA"/>
</dbReference>
<dbReference type="FunFam" id="1.20.1720.10:FF:000004">
    <property type="entry name" value="EmrB/QacA family drug resistance transporter"/>
    <property type="match status" value="1"/>
</dbReference>
<evidence type="ECO:0000256" key="8">
    <source>
        <dbReference type="SAM" id="Phobius"/>
    </source>
</evidence>
<organism evidence="10 11">
    <name type="scientific">Actinacidiphila glaucinigra</name>
    <dbReference type="NCBI Taxonomy" id="235986"/>
    <lineage>
        <taxon>Bacteria</taxon>
        <taxon>Bacillati</taxon>
        <taxon>Actinomycetota</taxon>
        <taxon>Actinomycetes</taxon>
        <taxon>Kitasatosporales</taxon>
        <taxon>Streptomycetaceae</taxon>
        <taxon>Actinacidiphila</taxon>
    </lineage>
</organism>
<evidence type="ECO:0000256" key="7">
    <source>
        <dbReference type="ARBA" id="ARBA00023136"/>
    </source>
</evidence>
<evidence type="ECO:0000313" key="11">
    <source>
        <dbReference type="Proteomes" id="UP000198280"/>
    </source>
</evidence>
<keyword evidence="5 8" id="KW-0812">Transmembrane</keyword>
<proteinExistence type="inferred from homology"/>
<dbReference type="PANTHER" id="PTHR23501">
    <property type="entry name" value="MAJOR FACILITATOR SUPERFAMILY"/>
    <property type="match status" value="1"/>
</dbReference>
<evidence type="ECO:0000259" key="9">
    <source>
        <dbReference type="PROSITE" id="PS50850"/>
    </source>
</evidence>
<feature type="transmembrane region" description="Helical" evidence="8">
    <location>
        <begin position="461"/>
        <end position="480"/>
    </location>
</feature>
<dbReference type="Gene3D" id="1.20.1720.10">
    <property type="entry name" value="Multidrug resistance protein D"/>
    <property type="match status" value="1"/>
</dbReference>
<feature type="transmembrane region" description="Helical" evidence="8">
    <location>
        <begin position="235"/>
        <end position="253"/>
    </location>
</feature>
<dbReference type="InterPro" id="IPR011701">
    <property type="entry name" value="MFS"/>
</dbReference>
<feature type="transmembrane region" description="Helical" evidence="8">
    <location>
        <begin position="273"/>
        <end position="297"/>
    </location>
</feature>
<dbReference type="PANTHER" id="PTHR23501:SF191">
    <property type="entry name" value="VACUOLAR BASIC AMINO ACID TRANSPORTER 4"/>
    <property type="match status" value="1"/>
</dbReference>
<feature type="domain" description="Major facilitator superfamily (MFS) profile" evidence="9">
    <location>
        <begin position="25"/>
        <end position="484"/>
    </location>
</feature>
<dbReference type="Gene3D" id="1.20.1250.20">
    <property type="entry name" value="MFS general substrate transporter like domains"/>
    <property type="match status" value="1"/>
</dbReference>
<gene>
    <name evidence="10" type="ORF">SAMN05216252_102112</name>
</gene>
<evidence type="ECO:0000313" key="10">
    <source>
        <dbReference type="EMBL" id="SNR98026.1"/>
    </source>
</evidence>
<comment type="similarity">
    <text evidence="2">Belongs to the major facilitator superfamily. TCR/Tet family.</text>
</comment>
<feature type="transmembrane region" description="Helical" evidence="8">
    <location>
        <begin position="90"/>
        <end position="109"/>
    </location>
</feature>
<sequence>MERTEQSAAAAATAAAEGPRRRGPVVAALMLAMALAAMDSTIISTAVPQIVGELGGFSVFSWLFSGYLLAVTVTLPVYGKLADTFGRKPVLLTGIGIFLLGSVLCAGAWNMAGLIAFRIVQGLGGGAIQGTVQTIAADLYPLKERGRIQAAISTVWAVSAVLGPLCGGLFAGYASWRWIFLINLPVGAVALLLISRHLRERVGERTRHRVDWPGALLLFLSGGLLITGLVQSGPARWWLLGGSLVLGGLTVWAERRAAEPIIPGWVWRRRVIVAVNLALGMLGVLMVAPTVFLPTYAQTVLGLGPIAAGFVLSVMTLSWPLSAALSNRVYLRIGFRNTAALGMAAATVVLVVLVMLPYAGPAWQPTLVMLLLGGALGLFQLPLIVGVQSTVPWSERATATSSILFCRQVGQSVGAAVFGAVANATLASRLHGSGTDLDSIAGAAHADEQVRRAVAAAVDHVYVGAAVAAVLSLAAVLFVAPRRFPVLEDDPAVR</sequence>
<feature type="transmembrane region" description="Helical" evidence="8">
    <location>
        <begin position="178"/>
        <end position="198"/>
    </location>
</feature>
<evidence type="ECO:0000256" key="2">
    <source>
        <dbReference type="ARBA" id="ARBA00007520"/>
    </source>
</evidence>
<feature type="transmembrane region" description="Helical" evidence="8">
    <location>
        <begin position="303"/>
        <end position="326"/>
    </location>
</feature>
<dbReference type="Proteomes" id="UP000198280">
    <property type="component" value="Unassembled WGS sequence"/>
</dbReference>
<evidence type="ECO:0000256" key="5">
    <source>
        <dbReference type="ARBA" id="ARBA00022692"/>
    </source>
</evidence>
<feature type="transmembrane region" description="Helical" evidence="8">
    <location>
        <begin position="59"/>
        <end position="78"/>
    </location>
</feature>
<evidence type="ECO:0000256" key="1">
    <source>
        <dbReference type="ARBA" id="ARBA00004429"/>
    </source>
</evidence>
<evidence type="ECO:0000256" key="3">
    <source>
        <dbReference type="ARBA" id="ARBA00022448"/>
    </source>
</evidence>
<evidence type="ECO:0000256" key="4">
    <source>
        <dbReference type="ARBA" id="ARBA00022475"/>
    </source>
</evidence>
<keyword evidence="4" id="KW-1003">Cell membrane</keyword>
<feature type="transmembrane region" description="Helical" evidence="8">
    <location>
        <begin position="338"/>
        <end position="360"/>
    </location>
</feature>
<keyword evidence="7 8" id="KW-0472">Membrane</keyword>
<comment type="subcellular location">
    <subcellularLocation>
        <location evidence="1">Cell inner membrane</location>
        <topology evidence="1">Multi-pass membrane protein</topology>
    </subcellularLocation>
</comment>
<feature type="transmembrane region" description="Helical" evidence="8">
    <location>
        <begin position="210"/>
        <end position="229"/>
    </location>
</feature>
<accession>A0A239AQN9</accession>
<dbReference type="GO" id="GO:0022857">
    <property type="term" value="F:transmembrane transporter activity"/>
    <property type="evidence" value="ECO:0007669"/>
    <property type="project" value="InterPro"/>
</dbReference>
<dbReference type="SUPFAM" id="SSF103473">
    <property type="entry name" value="MFS general substrate transporter"/>
    <property type="match status" value="1"/>
</dbReference>
<feature type="transmembrane region" description="Helical" evidence="8">
    <location>
        <begin position="148"/>
        <end position="172"/>
    </location>
</feature>
<protein>
    <submittedName>
        <fullName evidence="10">Drug resistance transporter, EmrB/QacA subfamily</fullName>
    </submittedName>
</protein>
<dbReference type="OrthoDB" id="7375466at2"/>
<dbReference type="Pfam" id="PF07690">
    <property type="entry name" value="MFS_1"/>
    <property type="match status" value="1"/>
</dbReference>
<name>A0A239AQN9_9ACTN</name>
<keyword evidence="6 8" id="KW-1133">Transmembrane helix</keyword>
<feature type="transmembrane region" description="Helical" evidence="8">
    <location>
        <begin position="25"/>
        <end position="47"/>
    </location>
</feature>
<feature type="transmembrane region" description="Helical" evidence="8">
    <location>
        <begin position="366"/>
        <end position="387"/>
    </location>
</feature>
<dbReference type="PROSITE" id="PS50850">
    <property type="entry name" value="MFS"/>
    <property type="match status" value="1"/>
</dbReference>
<evidence type="ECO:0000256" key="6">
    <source>
        <dbReference type="ARBA" id="ARBA00022989"/>
    </source>
</evidence>
<dbReference type="InterPro" id="IPR036259">
    <property type="entry name" value="MFS_trans_sf"/>
</dbReference>